<dbReference type="AlphaFoldDB" id="A0AA39KUP6"/>
<protein>
    <submittedName>
        <fullName evidence="1">Uncharacterized protein</fullName>
    </submittedName>
</protein>
<gene>
    <name evidence="1" type="ORF">PV327_010214</name>
</gene>
<dbReference type="Proteomes" id="UP001168972">
    <property type="component" value="Unassembled WGS sequence"/>
</dbReference>
<dbReference type="EMBL" id="JAQQBR010000006">
    <property type="protein sequence ID" value="KAK0174445.1"/>
    <property type="molecule type" value="Genomic_DNA"/>
</dbReference>
<accession>A0AA39KUP6</accession>
<keyword evidence="2" id="KW-1185">Reference proteome</keyword>
<sequence>MVGVRDSTCERVNTKEFRSMDPSILRLHENEHRVMKALFEKWLNSRYPRRLSLKKWYQLKIILKSKDAKKEE</sequence>
<name>A0AA39KUP6_MICHY</name>
<feature type="non-terminal residue" evidence="1">
    <location>
        <position position="72"/>
    </location>
</feature>
<organism evidence="1 2">
    <name type="scientific">Microctonus hyperodae</name>
    <name type="common">Parasitoid wasp</name>
    <dbReference type="NCBI Taxonomy" id="165561"/>
    <lineage>
        <taxon>Eukaryota</taxon>
        <taxon>Metazoa</taxon>
        <taxon>Ecdysozoa</taxon>
        <taxon>Arthropoda</taxon>
        <taxon>Hexapoda</taxon>
        <taxon>Insecta</taxon>
        <taxon>Pterygota</taxon>
        <taxon>Neoptera</taxon>
        <taxon>Endopterygota</taxon>
        <taxon>Hymenoptera</taxon>
        <taxon>Apocrita</taxon>
        <taxon>Ichneumonoidea</taxon>
        <taxon>Braconidae</taxon>
        <taxon>Euphorinae</taxon>
        <taxon>Microctonus</taxon>
    </lineage>
</organism>
<proteinExistence type="predicted"/>
<evidence type="ECO:0000313" key="1">
    <source>
        <dbReference type="EMBL" id="KAK0174445.1"/>
    </source>
</evidence>
<reference evidence="1" key="1">
    <citation type="journal article" date="2023" name="bioRxiv">
        <title>Scaffold-level genome assemblies of two parasitoid biocontrol wasps reveal the parthenogenesis mechanism and an associated novel virus.</title>
        <authorList>
            <person name="Inwood S."/>
            <person name="Skelly J."/>
            <person name="Guhlin J."/>
            <person name="Harrop T."/>
            <person name="Goldson S."/>
            <person name="Dearden P."/>
        </authorList>
    </citation>
    <scope>NUCLEOTIDE SEQUENCE</scope>
    <source>
        <strain evidence="1">Lincoln</strain>
        <tissue evidence="1">Whole body</tissue>
    </source>
</reference>
<reference evidence="1" key="2">
    <citation type="submission" date="2023-03" db="EMBL/GenBank/DDBJ databases">
        <authorList>
            <person name="Inwood S.N."/>
            <person name="Skelly J.G."/>
            <person name="Guhlin J."/>
            <person name="Harrop T.W.R."/>
            <person name="Goldson S.G."/>
            <person name="Dearden P.K."/>
        </authorList>
    </citation>
    <scope>NUCLEOTIDE SEQUENCE</scope>
    <source>
        <strain evidence="1">Lincoln</strain>
        <tissue evidence="1">Whole body</tissue>
    </source>
</reference>
<comment type="caution">
    <text evidence="1">The sequence shown here is derived from an EMBL/GenBank/DDBJ whole genome shotgun (WGS) entry which is preliminary data.</text>
</comment>
<evidence type="ECO:0000313" key="2">
    <source>
        <dbReference type="Proteomes" id="UP001168972"/>
    </source>
</evidence>